<dbReference type="InterPro" id="IPR049450">
    <property type="entry name" value="ACOT8-like_C"/>
</dbReference>
<protein>
    <submittedName>
        <fullName evidence="2">Acyl-CoA thioesterase</fullName>
    </submittedName>
</protein>
<name>A0A255YQ27_9SPHN</name>
<dbReference type="Pfam" id="PF20789">
    <property type="entry name" value="4HBT_3C"/>
    <property type="match status" value="1"/>
</dbReference>
<gene>
    <name evidence="2" type="ORF">CHU93_04245</name>
</gene>
<dbReference type="OrthoDB" id="3214314at2"/>
<feature type="domain" description="Acyl-CoA thioesterase-like C-terminal" evidence="1">
    <location>
        <begin position="112"/>
        <end position="251"/>
    </location>
</feature>
<dbReference type="EMBL" id="NOXT01000086">
    <property type="protein sequence ID" value="OYQ31337.1"/>
    <property type="molecule type" value="Genomic_DNA"/>
</dbReference>
<accession>A0A255YQ27</accession>
<dbReference type="InterPro" id="IPR042171">
    <property type="entry name" value="Acyl-CoA_hotdog"/>
</dbReference>
<dbReference type="AlphaFoldDB" id="A0A255YQ27"/>
<evidence type="ECO:0000259" key="1">
    <source>
        <dbReference type="Pfam" id="PF20789"/>
    </source>
</evidence>
<dbReference type="Gene3D" id="2.40.160.210">
    <property type="entry name" value="Acyl-CoA thioesterase, double hotdog domain"/>
    <property type="match status" value="1"/>
</dbReference>
<evidence type="ECO:0000313" key="2">
    <source>
        <dbReference type="EMBL" id="OYQ31337.1"/>
    </source>
</evidence>
<dbReference type="SUPFAM" id="SSF54637">
    <property type="entry name" value="Thioesterase/thiol ester dehydrase-isomerase"/>
    <property type="match status" value="1"/>
</dbReference>
<keyword evidence="3" id="KW-1185">Reference proteome</keyword>
<dbReference type="InterPro" id="IPR029069">
    <property type="entry name" value="HotDog_dom_sf"/>
</dbReference>
<reference evidence="2 3" key="1">
    <citation type="submission" date="2017-07" db="EMBL/GenBank/DDBJ databases">
        <title>Sandarakinorhabdus cyanobacteriorum sp. nov., a novel bacterium isolated from cyanobacterial aggregates in a eutrophic lake.</title>
        <authorList>
            <person name="Cai H."/>
        </authorList>
    </citation>
    <scope>NUCLEOTIDE SEQUENCE [LARGE SCALE GENOMIC DNA]</scope>
    <source>
        <strain evidence="2 3">TH057</strain>
    </source>
</reference>
<proteinExistence type="predicted"/>
<organism evidence="2 3">
    <name type="scientific">Sandarakinorhabdus cyanobacteriorum</name>
    <dbReference type="NCBI Taxonomy" id="1981098"/>
    <lineage>
        <taxon>Bacteria</taxon>
        <taxon>Pseudomonadati</taxon>
        <taxon>Pseudomonadota</taxon>
        <taxon>Alphaproteobacteria</taxon>
        <taxon>Sphingomonadales</taxon>
        <taxon>Sphingosinicellaceae</taxon>
        <taxon>Sandarakinorhabdus</taxon>
    </lineage>
</organism>
<sequence length="255" mass="27610">MPKNLCVGPPDRLFMFGGVGLASALAAVEAHTGRPTVWAAAQYLSYARPGTLLDLEVIVPVTGKYNSQARVITRARNPDGSDQEIITVNAALGSRPDSPHHQWAEMPDVPPPEACPEMTIRWQRDPDDMNSQWDRRVASGSFGRDRGLAPPSPDGIGRLWVRPNNSDLPIDRLVLAVMADFLPSGVGNAMGANAGGNSLDNTIRYMNFVPTDWVLADIRIHAVHAGFAHGRVHLFARDGTLLATASQSLIVRIHS</sequence>
<evidence type="ECO:0000313" key="3">
    <source>
        <dbReference type="Proteomes" id="UP000216991"/>
    </source>
</evidence>
<comment type="caution">
    <text evidence="2">The sequence shown here is derived from an EMBL/GenBank/DDBJ whole genome shotgun (WGS) entry which is preliminary data.</text>
</comment>
<dbReference type="Proteomes" id="UP000216991">
    <property type="component" value="Unassembled WGS sequence"/>
</dbReference>